<comment type="similarity">
    <text evidence="3">Belongs to the TPP enzyme family.</text>
</comment>
<dbReference type="GO" id="GO:0106359">
    <property type="term" value="F:2-hydroxyacyl-CoA lyase activity"/>
    <property type="evidence" value="ECO:0007669"/>
    <property type="project" value="UniProtKB-EC"/>
</dbReference>
<evidence type="ECO:0000256" key="8">
    <source>
        <dbReference type="ARBA" id="ARBA00023239"/>
    </source>
</evidence>
<dbReference type="InterPro" id="IPR000873">
    <property type="entry name" value="AMP-dep_synth/lig_dom"/>
</dbReference>
<comment type="similarity">
    <text evidence="2">Belongs to the ATP-dependent AMP-binding enzyme family.</text>
</comment>
<evidence type="ECO:0000259" key="17">
    <source>
        <dbReference type="Pfam" id="PF13193"/>
    </source>
</evidence>
<evidence type="ECO:0000313" key="19">
    <source>
        <dbReference type="Proteomes" id="UP000708148"/>
    </source>
</evidence>
<dbReference type="InterPro" id="IPR012001">
    <property type="entry name" value="Thiamin_PyroP_enz_TPP-bd_dom"/>
</dbReference>
<organism evidence="18 19">
    <name type="scientific">Ostreobium quekettii</name>
    <dbReference type="NCBI Taxonomy" id="121088"/>
    <lineage>
        <taxon>Eukaryota</taxon>
        <taxon>Viridiplantae</taxon>
        <taxon>Chlorophyta</taxon>
        <taxon>core chlorophytes</taxon>
        <taxon>Ulvophyceae</taxon>
        <taxon>TCBD clade</taxon>
        <taxon>Bryopsidales</taxon>
        <taxon>Ostreobineae</taxon>
        <taxon>Ostreobiaceae</taxon>
        <taxon>Ostreobium</taxon>
    </lineage>
</organism>
<keyword evidence="6" id="KW-0460">Magnesium</keyword>
<dbReference type="InterPro" id="IPR042099">
    <property type="entry name" value="ANL_N_sf"/>
</dbReference>
<dbReference type="Pfam" id="PF00205">
    <property type="entry name" value="TPP_enzyme_M"/>
    <property type="match status" value="1"/>
</dbReference>
<keyword evidence="8" id="KW-0456">Lyase</keyword>
<evidence type="ECO:0000259" key="14">
    <source>
        <dbReference type="Pfam" id="PF00501"/>
    </source>
</evidence>
<evidence type="ECO:0000256" key="11">
    <source>
        <dbReference type="ARBA" id="ARBA00044518"/>
    </source>
</evidence>
<evidence type="ECO:0000313" key="18">
    <source>
        <dbReference type="EMBL" id="CAD7702218.1"/>
    </source>
</evidence>
<dbReference type="Pfam" id="PF02775">
    <property type="entry name" value="TPP_enzyme_C"/>
    <property type="match status" value="1"/>
</dbReference>
<proteinExistence type="inferred from homology"/>
<dbReference type="InterPro" id="IPR029061">
    <property type="entry name" value="THDP-binding"/>
</dbReference>
<feature type="domain" description="AMP-binding enzyme C-terminal" evidence="17">
    <location>
        <begin position="420"/>
        <end position="495"/>
    </location>
</feature>
<dbReference type="InterPro" id="IPR045851">
    <property type="entry name" value="AMP-bd_C_sf"/>
</dbReference>
<comment type="catalytic activity">
    <reaction evidence="9">
        <text>a 2-hydroxy-3-methyl fatty acyl-CoA = a 2-methyl-branched fatty aldehyde + formyl-CoA</text>
        <dbReference type="Rhea" id="RHEA:25375"/>
        <dbReference type="ChEBI" id="CHEBI:49188"/>
        <dbReference type="ChEBI" id="CHEBI:57376"/>
        <dbReference type="ChEBI" id="CHEBI:58783"/>
        <dbReference type="EC" id="4.1.2.63"/>
    </reaction>
    <physiologicalReaction direction="left-to-right" evidence="9">
        <dbReference type="Rhea" id="RHEA:25376"/>
    </physiologicalReaction>
</comment>
<sequence>MATAGGAVKRGGGKLVPPGGGPPWTTHTLCEAGAAALHSIGLRRGDVVAAVAPNCAEAACIFIGALSAGIAVAPLNPSLKQAEFDFEMSDAGAVGVVLPSGGCPDAEAAAKSLGLGVWRPDFPPGAEKLTLEEICPRMAPEGDTTSGCGEEVAEPEDVAVLLHTSGTTARPKLVPLTQANVAASLRNIAATYDLCDADTTLLVMPMFHVHGMMAGLLTSLAAGGTVVLPEGGKFSASSFWRDVVANGVTWYTAVPTIHQILLMRAEQDYPADNPPRLRFIRSCSAALAPAVLERLESRFGAPVLEAYAMTEAAHQMTSNPLPKYGDHRAGTVGRGVNVEVAILDAQNQLVPAGTVGEVCIRGENVTKGYVNNPKANEDGFAGGWFHTGDQGHLSEDGYLTLTGRIKELINRGGEKISPLEVDAALLRHPAIGEAVAFGVPDEKYGEEVNAAVVLKPDCAATSEEIISYVGEHLAAMKLPKKLFIATELPRTATGKIQRRHVAKHFSSQGEPVAGRPQLQSLGYVAIAQSLAAFGIRYMFGVVGIPVTPLATAAQAAGIRFVGFRNEQAAGFAAACCGYLTGTPAVLLTVSGPGAVNGLAALNHAQANRWPLIMLAGSTSTQNVGKGGFQECDQMQAARPFCKALVKLSLGVDVRGALLKVVKEAVTGCPGAVYVDVPADVLMQPATKPSREPVILKTHAMRGSASLKDVKSAVELLKQGRRPLLVIGKGAALSQAEESLRALVDQLALPFLPTPMGRGVVPDSSPLYVGAARSAALRECDVALVVGARLNWMLHYGEPPRWDANCKFILVDVSTDELELRQPQVALNGDAATVCGQLLTQWSASGSEAMPQWKEWQDKLAQLAATRTESLNAKLLVEKYPLDFYTALGVIRRSLHSLHIDPVIVSEGANTMDFSRTVLSHETPRSRLDAGTHGTMGLGLGYAVAAALCNPERLVVACEGDSAFGFSGLECETICRFKLSVCILVFNNGGVYGGDRRKNANADGVEDSWVDRDPAPTAFVPGAKYELVMEAFGGRGFHVSDASGLDAACKEAFKCGGPSLINIDIDPSAGAESGHLESANRLPAAGAKPT</sequence>
<evidence type="ECO:0000256" key="2">
    <source>
        <dbReference type="ARBA" id="ARBA00006432"/>
    </source>
</evidence>
<keyword evidence="7" id="KW-0786">Thiamine pyrophosphate</keyword>
<evidence type="ECO:0000259" key="16">
    <source>
        <dbReference type="Pfam" id="PF02776"/>
    </source>
</evidence>
<dbReference type="GO" id="GO:0016874">
    <property type="term" value="F:ligase activity"/>
    <property type="evidence" value="ECO:0007669"/>
    <property type="project" value="UniProtKB-KW"/>
</dbReference>
<dbReference type="Gene3D" id="3.40.50.12780">
    <property type="entry name" value="N-terminal domain of ligase-like"/>
    <property type="match status" value="1"/>
</dbReference>
<dbReference type="SUPFAM" id="SSF52467">
    <property type="entry name" value="DHS-like NAD/FAD-binding domain"/>
    <property type="match status" value="1"/>
</dbReference>
<dbReference type="CDD" id="cd07035">
    <property type="entry name" value="TPP_PYR_POX_like"/>
    <property type="match status" value="1"/>
</dbReference>
<dbReference type="GO" id="GO:0001561">
    <property type="term" value="P:fatty acid alpha-oxidation"/>
    <property type="evidence" value="ECO:0007669"/>
    <property type="project" value="TreeGrafter"/>
</dbReference>
<dbReference type="InterPro" id="IPR029035">
    <property type="entry name" value="DHS-like_NAD/FAD-binding_dom"/>
</dbReference>
<keyword evidence="19" id="KW-1185">Reference proteome</keyword>
<dbReference type="InterPro" id="IPR045310">
    <property type="entry name" value="Pcs60-like"/>
</dbReference>
<comment type="cofactor">
    <cofactor evidence="1">
        <name>thiamine diphosphate</name>
        <dbReference type="ChEBI" id="CHEBI:58937"/>
    </cofactor>
</comment>
<evidence type="ECO:0000256" key="7">
    <source>
        <dbReference type="ARBA" id="ARBA00023052"/>
    </source>
</evidence>
<feature type="domain" description="Thiamine pyrophosphate enzyme TPP-binding" evidence="15">
    <location>
        <begin position="907"/>
        <end position="1062"/>
    </location>
</feature>
<name>A0A8S1J3G1_9CHLO</name>
<evidence type="ECO:0000259" key="13">
    <source>
        <dbReference type="Pfam" id="PF00205"/>
    </source>
</evidence>
<evidence type="ECO:0000256" key="1">
    <source>
        <dbReference type="ARBA" id="ARBA00001964"/>
    </source>
</evidence>
<accession>A0A8S1J3G1</accession>
<dbReference type="GO" id="GO:0030976">
    <property type="term" value="F:thiamine pyrophosphate binding"/>
    <property type="evidence" value="ECO:0007669"/>
    <property type="project" value="InterPro"/>
</dbReference>
<feature type="domain" description="AMP-dependent synthetase/ligase" evidence="14">
    <location>
        <begin position="28"/>
        <end position="369"/>
    </location>
</feature>
<comment type="catalytic activity">
    <reaction evidence="10">
        <text>an (R)-2-hydroxy-long-chain-fatty acyl-CoA = a long-chain fatty aldehyde + formyl-CoA</text>
        <dbReference type="Rhea" id="RHEA:67444"/>
        <dbReference type="ChEBI" id="CHEBI:17176"/>
        <dbReference type="ChEBI" id="CHEBI:57376"/>
        <dbReference type="ChEBI" id="CHEBI:170012"/>
        <dbReference type="EC" id="4.1.2.63"/>
    </reaction>
    <physiologicalReaction direction="left-to-right" evidence="10">
        <dbReference type="Rhea" id="RHEA:67445"/>
    </physiologicalReaction>
</comment>
<feature type="region of interest" description="Disordered" evidence="12">
    <location>
        <begin position="1"/>
        <end position="22"/>
    </location>
</feature>
<evidence type="ECO:0000256" key="3">
    <source>
        <dbReference type="ARBA" id="ARBA00007812"/>
    </source>
</evidence>
<evidence type="ECO:0000259" key="15">
    <source>
        <dbReference type="Pfam" id="PF02775"/>
    </source>
</evidence>
<dbReference type="SUPFAM" id="SSF52518">
    <property type="entry name" value="Thiamin diphosphate-binding fold (THDP-binding)"/>
    <property type="match status" value="2"/>
</dbReference>
<dbReference type="CDD" id="cd02004">
    <property type="entry name" value="TPP_BZL_OCoD_HPCL"/>
    <property type="match status" value="1"/>
</dbReference>
<feature type="domain" description="Thiamine pyrophosphate enzyme central" evidence="13">
    <location>
        <begin position="709"/>
        <end position="837"/>
    </location>
</feature>
<protein>
    <recommendedName>
        <fullName evidence="11">2-hydroxyacyl-CoA lyase</fullName>
        <ecNumber evidence="11">4.1.2.63</ecNumber>
    </recommendedName>
</protein>
<dbReference type="PANTHER" id="PTHR43710:SF2">
    <property type="entry name" value="2-HYDROXYACYL-COA LYASE 1"/>
    <property type="match status" value="1"/>
</dbReference>
<dbReference type="Gene3D" id="3.40.50.970">
    <property type="match status" value="2"/>
</dbReference>
<comment type="caution">
    <text evidence="18">The sequence shown here is derived from an EMBL/GenBank/DDBJ whole genome shotgun (WGS) entry which is preliminary data.</text>
</comment>
<dbReference type="InterPro" id="IPR025110">
    <property type="entry name" value="AMP-bd_C"/>
</dbReference>
<evidence type="ECO:0000256" key="10">
    <source>
        <dbReference type="ARBA" id="ARBA00044454"/>
    </source>
</evidence>
<evidence type="ECO:0000256" key="4">
    <source>
        <dbReference type="ARBA" id="ARBA00022598"/>
    </source>
</evidence>
<dbReference type="Pfam" id="PF00501">
    <property type="entry name" value="AMP-binding"/>
    <property type="match status" value="1"/>
</dbReference>
<dbReference type="InterPro" id="IPR011766">
    <property type="entry name" value="TPP_enzyme_TPP-bd"/>
</dbReference>
<dbReference type="GO" id="GO:0005777">
    <property type="term" value="C:peroxisome"/>
    <property type="evidence" value="ECO:0007669"/>
    <property type="project" value="TreeGrafter"/>
</dbReference>
<dbReference type="GO" id="GO:0000287">
    <property type="term" value="F:magnesium ion binding"/>
    <property type="evidence" value="ECO:0007669"/>
    <property type="project" value="InterPro"/>
</dbReference>
<dbReference type="InterPro" id="IPR012000">
    <property type="entry name" value="Thiamin_PyroP_enz_cen_dom"/>
</dbReference>
<dbReference type="CDD" id="cd05926">
    <property type="entry name" value="FACL_fum10p_like"/>
    <property type="match status" value="1"/>
</dbReference>
<reference evidence="18" key="1">
    <citation type="submission" date="2020-12" db="EMBL/GenBank/DDBJ databases">
        <authorList>
            <person name="Iha C."/>
        </authorList>
    </citation>
    <scope>NUCLEOTIDE SEQUENCE</scope>
</reference>
<dbReference type="PANTHER" id="PTHR43710">
    <property type="entry name" value="2-HYDROXYACYL-COA LYASE"/>
    <property type="match status" value="1"/>
</dbReference>
<dbReference type="Gene3D" id="3.30.300.30">
    <property type="match status" value="1"/>
</dbReference>
<dbReference type="Pfam" id="PF02776">
    <property type="entry name" value="TPP_enzyme_N"/>
    <property type="match status" value="1"/>
</dbReference>
<dbReference type="EMBL" id="CAJHUC010001744">
    <property type="protein sequence ID" value="CAD7702218.1"/>
    <property type="molecule type" value="Genomic_DNA"/>
</dbReference>
<dbReference type="SUPFAM" id="SSF56801">
    <property type="entry name" value="Acetyl-CoA synthetase-like"/>
    <property type="match status" value="1"/>
</dbReference>
<evidence type="ECO:0000256" key="12">
    <source>
        <dbReference type="SAM" id="MobiDB-lite"/>
    </source>
</evidence>
<dbReference type="Gene3D" id="3.40.50.1220">
    <property type="entry name" value="TPP-binding domain"/>
    <property type="match status" value="1"/>
</dbReference>
<dbReference type="OrthoDB" id="3633556at2759"/>
<dbReference type="EC" id="4.1.2.63" evidence="11"/>
<evidence type="ECO:0000256" key="9">
    <source>
        <dbReference type="ARBA" id="ARBA00044451"/>
    </source>
</evidence>
<dbReference type="Proteomes" id="UP000708148">
    <property type="component" value="Unassembled WGS sequence"/>
</dbReference>
<keyword evidence="4" id="KW-0436">Ligase</keyword>
<gene>
    <name evidence="18" type="ORF">OSTQU699_LOCUS7575</name>
</gene>
<dbReference type="NCBIfam" id="NF006721">
    <property type="entry name" value="PRK09259.1"/>
    <property type="match status" value="1"/>
</dbReference>
<evidence type="ECO:0000256" key="6">
    <source>
        <dbReference type="ARBA" id="ARBA00022842"/>
    </source>
</evidence>
<dbReference type="Pfam" id="PF13193">
    <property type="entry name" value="AMP-binding_C"/>
    <property type="match status" value="1"/>
</dbReference>
<keyword evidence="5" id="KW-0479">Metal-binding</keyword>
<feature type="domain" description="Thiamine pyrophosphate enzyme N-terminal TPP-binding" evidence="16">
    <location>
        <begin position="525"/>
        <end position="635"/>
    </location>
</feature>
<dbReference type="AlphaFoldDB" id="A0A8S1J3G1"/>
<dbReference type="InterPro" id="IPR045025">
    <property type="entry name" value="HACL1-like"/>
</dbReference>
<evidence type="ECO:0000256" key="5">
    <source>
        <dbReference type="ARBA" id="ARBA00022723"/>
    </source>
</evidence>